<dbReference type="Proteomes" id="UP001211731">
    <property type="component" value="Unassembled WGS sequence"/>
</dbReference>
<evidence type="ECO:0000256" key="4">
    <source>
        <dbReference type="ARBA" id="ARBA00022692"/>
    </source>
</evidence>
<dbReference type="AlphaFoldDB" id="A0A2N5P7D1"/>
<comment type="caution">
    <text evidence="10">The sequence shown here is derived from an EMBL/GenBank/DDBJ whole genome shotgun (WGS) entry which is preliminary data.</text>
</comment>
<dbReference type="Gene3D" id="3.40.50.720">
    <property type="entry name" value="NAD(P)-binding Rossmann-like Domain"/>
    <property type="match status" value="1"/>
</dbReference>
<dbReference type="InterPro" id="IPR017475">
    <property type="entry name" value="EPS_sugar_tfrase"/>
</dbReference>
<feature type="transmembrane region" description="Helical" evidence="7">
    <location>
        <begin position="109"/>
        <end position="129"/>
    </location>
</feature>
<reference evidence="10" key="1">
    <citation type="journal article" date="2020" name="Cell Host Microbe">
        <title>Functional and Genomic Variation between Human-Derived Isolates of Lachnospiraceae Reveals Inter- and Intra-Species Diversity.</title>
        <authorList>
            <person name="Sorbara M.T."/>
            <person name="Littmann E.R."/>
            <person name="Fontana E."/>
            <person name="Moody T.U."/>
            <person name="Kohout C.E."/>
            <person name="Gjonbalaj M."/>
            <person name="Eaton V."/>
            <person name="Seok R."/>
            <person name="Leiner I.M."/>
            <person name="Pamer E.G."/>
        </authorList>
    </citation>
    <scope>NUCLEOTIDE SEQUENCE</scope>
    <source>
        <strain evidence="11">MSK.11.9</strain>
        <strain evidence="10">MSK.15.32</strain>
    </source>
</reference>
<reference evidence="9" key="3">
    <citation type="submission" date="2023-01" db="EMBL/GenBank/DDBJ databases">
        <title>Human gut microbiome strain richness.</title>
        <authorList>
            <person name="Chen-Liaw A."/>
        </authorList>
    </citation>
    <scope>NUCLEOTIDE SEQUENCE</scope>
    <source>
        <strain evidence="9">1001217st1_A9_1001217B_191108</strain>
    </source>
</reference>
<feature type="transmembrane region" description="Helical" evidence="7">
    <location>
        <begin position="286"/>
        <end position="308"/>
    </location>
</feature>
<comment type="similarity">
    <text evidence="2">Belongs to the bacterial sugar transferase family.</text>
</comment>
<evidence type="ECO:0000256" key="1">
    <source>
        <dbReference type="ARBA" id="ARBA00004141"/>
    </source>
</evidence>
<evidence type="ECO:0000256" key="7">
    <source>
        <dbReference type="SAM" id="Phobius"/>
    </source>
</evidence>
<evidence type="ECO:0000313" key="11">
    <source>
        <dbReference type="EMBL" id="NSI63839.1"/>
    </source>
</evidence>
<dbReference type="GO" id="GO:0016020">
    <property type="term" value="C:membrane"/>
    <property type="evidence" value="ECO:0007669"/>
    <property type="project" value="UniProtKB-SubCell"/>
</dbReference>
<dbReference type="EMBL" id="JAQMLR010000001">
    <property type="protein sequence ID" value="MDB8737339.1"/>
    <property type="molecule type" value="Genomic_DNA"/>
</dbReference>
<dbReference type="NCBIfam" id="TIGR03025">
    <property type="entry name" value="EPS_sugtrans"/>
    <property type="match status" value="1"/>
</dbReference>
<evidence type="ECO:0000313" key="12">
    <source>
        <dbReference type="Proteomes" id="UP001296580"/>
    </source>
</evidence>
<keyword evidence="3 10" id="KW-0808">Transferase</keyword>
<feature type="transmembrane region" description="Helical" evidence="7">
    <location>
        <begin position="12"/>
        <end position="32"/>
    </location>
</feature>
<accession>A0A2N5P7D1</accession>
<dbReference type="Pfam" id="PF02397">
    <property type="entry name" value="Bac_transf"/>
    <property type="match status" value="1"/>
</dbReference>
<evidence type="ECO:0000259" key="8">
    <source>
        <dbReference type="Pfam" id="PF02397"/>
    </source>
</evidence>
<dbReference type="PANTHER" id="PTHR30576:SF10">
    <property type="entry name" value="SLL5057 PROTEIN"/>
    <property type="match status" value="1"/>
</dbReference>
<proteinExistence type="inferred from homology"/>
<dbReference type="RefSeq" id="WP_009243940.1">
    <property type="nucleotide sequence ID" value="NZ_BAABXJ010000001.1"/>
</dbReference>
<evidence type="ECO:0000256" key="5">
    <source>
        <dbReference type="ARBA" id="ARBA00022989"/>
    </source>
</evidence>
<gene>
    <name evidence="11" type="ORF">G4981_00735</name>
    <name evidence="10" type="ORF">G4993_03430</name>
    <name evidence="9" type="ORF">PNU63_00775</name>
</gene>
<organism evidence="10 12">
    <name type="scientific">Mediterraneibacter gnavus</name>
    <name type="common">Ruminococcus gnavus</name>
    <dbReference type="NCBI Taxonomy" id="33038"/>
    <lineage>
        <taxon>Bacteria</taxon>
        <taxon>Bacillati</taxon>
        <taxon>Bacillota</taxon>
        <taxon>Clostridia</taxon>
        <taxon>Lachnospirales</taxon>
        <taxon>Lachnospiraceae</taxon>
        <taxon>Mediterraneibacter</taxon>
    </lineage>
</organism>
<dbReference type="GO" id="GO:0016780">
    <property type="term" value="F:phosphotransferase activity, for other substituted phosphate groups"/>
    <property type="evidence" value="ECO:0007669"/>
    <property type="project" value="TreeGrafter"/>
</dbReference>
<evidence type="ECO:0000256" key="2">
    <source>
        <dbReference type="ARBA" id="ARBA00006464"/>
    </source>
</evidence>
<evidence type="ECO:0000313" key="10">
    <source>
        <dbReference type="EMBL" id="NSI57451.1"/>
    </source>
</evidence>
<evidence type="ECO:0000256" key="3">
    <source>
        <dbReference type="ARBA" id="ARBA00022679"/>
    </source>
</evidence>
<reference evidence="10" key="2">
    <citation type="submission" date="2020-02" db="EMBL/GenBank/DDBJ databases">
        <authorList>
            <person name="Littmann E."/>
            <person name="Sorbara M."/>
        </authorList>
    </citation>
    <scope>NUCLEOTIDE SEQUENCE</scope>
    <source>
        <strain evidence="11">MSK.11.9</strain>
        <strain evidence="10">MSK.15.32</strain>
    </source>
</reference>
<sequence length="475" mass="54687">MMEQKEHKIQIVVLSLLDIAGIMISFLSANYIRNRRFWYENIDIELSTAILYMILLYLLLAFLKNSKQDFFKRGPWEELVEVTAKVTQYTALLIASMFCFKIASEISRIAFFLFYFFAITLVFVFRSIYKGFLLHVAKKSINTKRLVILTMAENVEEIKKRLGMDEMWNYLLKGLILLDVPDTAVGTECCGIPILGNYNNMYDCVTQRVVDEIFIHIPYSEGIHVAKAIEQYEAIGIAVNLNLQIYDVNLKCKSKELRAFGDYYVITFKESVSSLKMRAVKRMMDIIGAIVGLIVTGIVTVFLAPVLLVESPGPLIFSQVRVGLNGRKFKMYKFRSMYKDAEERKKELMAQNEMKGLMFKLENDPRITKVGKFIRKTSIDELPQFWNVLKGDMSLIGTRPPTLDEFEQYETFYKRRLSIRPGITGMWQATGRSDITDFEEVLALDLEYIDNWSLGLDMKILLKTVFGVFGGKGAK</sequence>
<protein>
    <submittedName>
        <fullName evidence="10">Sugar transferase</fullName>
    </submittedName>
</protein>
<dbReference type="PANTHER" id="PTHR30576">
    <property type="entry name" value="COLANIC BIOSYNTHESIS UDP-GLUCOSE LIPID CARRIER TRANSFERASE"/>
    <property type="match status" value="1"/>
</dbReference>
<keyword evidence="4 7" id="KW-0812">Transmembrane</keyword>
<dbReference type="Proteomes" id="UP001296581">
    <property type="component" value="Unassembled WGS sequence"/>
</dbReference>
<dbReference type="Pfam" id="PF13727">
    <property type="entry name" value="CoA_binding_3"/>
    <property type="match status" value="1"/>
</dbReference>
<dbReference type="EMBL" id="JAAIRV010000004">
    <property type="protein sequence ID" value="NSI57451.1"/>
    <property type="molecule type" value="Genomic_DNA"/>
</dbReference>
<keyword evidence="6 7" id="KW-0472">Membrane</keyword>
<dbReference type="Proteomes" id="UP001296580">
    <property type="component" value="Unassembled WGS sequence"/>
</dbReference>
<keyword evidence="5 7" id="KW-1133">Transmembrane helix</keyword>
<feature type="domain" description="Bacterial sugar transferase" evidence="8">
    <location>
        <begin position="281"/>
        <end position="469"/>
    </location>
</feature>
<feature type="transmembrane region" description="Helical" evidence="7">
    <location>
        <begin position="44"/>
        <end position="63"/>
    </location>
</feature>
<comment type="subcellular location">
    <subcellularLocation>
        <location evidence="1">Membrane</location>
        <topology evidence="1">Multi-pass membrane protein</topology>
    </subcellularLocation>
</comment>
<dbReference type="EMBL" id="JAAIRY010000001">
    <property type="protein sequence ID" value="NSI63839.1"/>
    <property type="molecule type" value="Genomic_DNA"/>
</dbReference>
<evidence type="ECO:0000256" key="6">
    <source>
        <dbReference type="ARBA" id="ARBA00023136"/>
    </source>
</evidence>
<name>A0A2N5P7D1_MEDGN</name>
<dbReference type="InterPro" id="IPR003362">
    <property type="entry name" value="Bact_transf"/>
</dbReference>
<evidence type="ECO:0000313" key="9">
    <source>
        <dbReference type="EMBL" id="MDB8737339.1"/>
    </source>
</evidence>